<proteinExistence type="predicted"/>
<evidence type="ECO:0000256" key="4">
    <source>
        <dbReference type="ARBA" id="ARBA00022833"/>
    </source>
</evidence>
<protein>
    <submittedName>
        <fullName evidence="6">Matrixin family metalloprotease</fullName>
        <ecNumber evidence="6">3.4.24.-</ecNumber>
    </submittedName>
</protein>
<keyword evidence="3 6" id="KW-0378">Hydrolase</keyword>
<name>A0ABV9XN84_9ACTN</name>
<gene>
    <name evidence="6" type="ORF">ACFPM3_30490</name>
</gene>
<organism evidence="6 7">
    <name type="scientific">Streptomyces coeruleoprunus</name>
    <dbReference type="NCBI Taxonomy" id="285563"/>
    <lineage>
        <taxon>Bacteria</taxon>
        <taxon>Bacillati</taxon>
        <taxon>Actinomycetota</taxon>
        <taxon>Actinomycetes</taxon>
        <taxon>Kitasatosporales</taxon>
        <taxon>Streptomycetaceae</taxon>
        <taxon>Streptomyces</taxon>
    </lineage>
</organism>
<evidence type="ECO:0000256" key="3">
    <source>
        <dbReference type="ARBA" id="ARBA00022801"/>
    </source>
</evidence>
<keyword evidence="6" id="KW-0482">Metalloprotease</keyword>
<keyword evidence="1" id="KW-0645">Protease</keyword>
<keyword evidence="4" id="KW-0862">Zinc</keyword>
<evidence type="ECO:0000256" key="1">
    <source>
        <dbReference type="ARBA" id="ARBA00022670"/>
    </source>
</evidence>
<feature type="domain" description="Peptidase M10 metallopeptidase" evidence="5">
    <location>
        <begin position="94"/>
        <end position="173"/>
    </location>
</feature>
<keyword evidence="2" id="KW-0479">Metal-binding</keyword>
<dbReference type="SUPFAM" id="SSF55486">
    <property type="entry name" value="Metalloproteases ('zincins'), catalytic domain"/>
    <property type="match status" value="1"/>
</dbReference>
<accession>A0ABV9XN84</accession>
<dbReference type="EMBL" id="JBHSJD010000025">
    <property type="protein sequence ID" value="MFC5026469.1"/>
    <property type="molecule type" value="Genomic_DNA"/>
</dbReference>
<dbReference type="InterPro" id="IPR001818">
    <property type="entry name" value="Pept_M10_metallopeptidase"/>
</dbReference>
<evidence type="ECO:0000313" key="6">
    <source>
        <dbReference type="EMBL" id="MFC5026469.1"/>
    </source>
</evidence>
<keyword evidence="7" id="KW-1185">Reference proteome</keyword>
<sequence>MPGGLTQAQAYAAFADAIDNITKTYNDCGISDTVDAKSSYAGTSTYEADINASSQCTPRDEQNTWDAGDLAAGHLAVTCSWTVDGTTSNLRELVEADVRYNTTDNNFTNSPSSSCVNLYDIRAVGTHEAGHVFGMDHVSAAHPDLTMSPSINACDTSDRTLGRGDYLTLEAIY</sequence>
<evidence type="ECO:0000256" key="2">
    <source>
        <dbReference type="ARBA" id="ARBA00022723"/>
    </source>
</evidence>
<evidence type="ECO:0000313" key="7">
    <source>
        <dbReference type="Proteomes" id="UP001595829"/>
    </source>
</evidence>
<reference evidence="7" key="1">
    <citation type="journal article" date="2019" name="Int. J. Syst. Evol. Microbiol.">
        <title>The Global Catalogue of Microorganisms (GCM) 10K type strain sequencing project: providing services to taxonomists for standard genome sequencing and annotation.</title>
        <authorList>
            <consortium name="The Broad Institute Genomics Platform"/>
            <consortium name="The Broad Institute Genome Sequencing Center for Infectious Disease"/>
            <person name="Wu L."/>
            <person name="Ma J."/>
        </authorList>
    </citation>
    <scope>NUCLEOTIDE SEQUENCE [LARGE SCALE GENOMIC DNA]</scope>
    <source>
        <strain evidence="7">CGMCC 4.1648</strain>
    </source>
</reference>
<dbReference type="Pfam" id="PF00413">
    <property type="entry name" value="Peptidase_M10"/>
    <property type="match status" value="1"/>
</dbReference>
<dbReference type="Proteomes" id="UP001595829">
    <property type="component" value="Unassembled WGS sequence"/>
</dbReference>
<dbReference type="Gene3D" id="3.40.390.10">
    <property type="entry name" value="Collagenase (Catalytic Domain)"/>
    <property type="match status" value="1"/>
</dbReference>
<dbReference type="EC" id="3.4.24.-" evidence="6"/>
<evidence type="ECO:0000259" key="5">
    <source>
        <dbReference type="Pfam" id="PF00413"/>
    </source>
</evidence>
<dbReference type="InterPro" id="IPR024079">
    <property type="entry name" value="MetalloPept_cat_dom_sf"/>
</dbReference>
<comment type="caution">
    <text evidence="6">The sequence shown here is derived from an EMBL/GenBank/DDBJ whole genome shotgun (WGS) entry which is preliminary data.</text>
</comment>
<dbReference type="GO" id="GO:0008237">
    <property type="term" value="F:metallopeptidase activity"/>
    <property type="evidence" value="ECO:0007669"/>
    <property type="project" value="UniProtKB-KW"/>
</dbReference>
<dbReference type="RefSeq" id="WP_380839544.1">
    <property type="nucleotide sequence ID" value="NZ_JBHMCZ010000002.1"/>
</dbReference>